<dbReference type="Proteomes" id="UP000241096">
    <property type="component" value="Segment"/>
</dbReference>
<gene>
    <name evidence="1" type="ORF">CNR37_00015</name>
</gene>
<accession>A0A2H4P7S3</accession>
<evidence type="ECO:0000313" key="2">
    <source>
        <dbReference type="Proteomes" id="UP000241096"/>
    </source>
</evidence>
<name>A0A2H4P7S3_9CAUD</name>
<evidence type="ECO:0000313" key="1">
    <source>
        <dbReference type="EMBL" id="ATW58232.1"/>
    </source>
</evidence>
<dbReference type="EMBL" id="MG018930">
    <property type="protein sequence ID" value="ATW58232.1"/>
    <property type="molecule type" value="Genomic_DNA"/>
</dbReference>
<organism evidence="1 2">
    <name type="scientific">Pseudomonas phage ventosus</name>
    <dbReference type="NCBI Taxonomy" id="2048980"/>
    <lineage>
        <taxon>Viruses</taxon>
        <taxon>Duplodnaviria</taxon>
        <taxon>Heunggongvirae</taxon>
        <taxon>Uroviricota</taxon>
        <taxon>Caudoviricetes</taxon>
        <taxon>Vandenendeviridae</taxon>
        <taxon>Gorskivirinae</taxon>
        <taxon>Ventosusvirus</taxon>
        <taxon>Ventosusvirus ventosus</taxon>
    </lineage>
</organism>
<evidence type="ECO:0008006" key="3">
    <source>
        <dbReference type="Google" id="ProtNLM"/>
    </source>
</evidence>
<sequence>MIRICKHHGETLFSPQRHKGKETWYCRQCRNDQQLARRKENKEKAVACKGGCCEVCGYSKCIAALEFHHLDPTTKEREGEFRSWSWDKIRAEVDKCILVCSNCHKEIHDQLRNQ</sequence>
<proteinExistence type="predicted"/>
<protein>
    <recommendedName>
        <fullName evidence="3">HNH endonuclease</fullName>
    </recommendedName>
</protein>
<keyword evidence="2" id="KW-1185">Reference proteome</keyword>
<reference evidence="1 2" key="1">
    <citation type="submission" date="2017-09" db="EMBL/GenBank/DDBJ databases">
        <authorList>
            <person name="Ehlers B."/>
            <person name="Leendertz F.H."/>
        </authorList>
    </citation>
    <scope>NUCLEOTIDE SEQUENCE [LARGE SCALE GENOMIC DNA]</scope>
</reference>